<dbReference type="PANTHER" id="PTHR24221:SF397">
    <property type="entry name" value="ABC TRANSPORTER, ATP-BINDING TRANSMEMBRANE PROTEIN"/>
    <property type="match status" value="1"/>
</dbReference>
<evidence type="ECO:0000256" key="4">
    <source>
        <dbReference type="ARBA" id="ARBA00022741"/>
    </source>
</evidence>
<dbReference type="STRING" id="1121395.SAMN02745215_02100"/>
<reference evidence="12" key="1">
    <citation type="submission" date="2016-12" db="EMBL/GenBank/DDBJ databases">
        <authorList>
            <person name="Varghese N."/>
            <person name="Submissions S."/>
        </authorList>
    </citation>
    <scope>NUCLEOTIDE SEQUENCE [LARGE SCALE GENOMIC DNA]</scope>
    <source>
        <strain evidence="12">DSM 11544</strain>
    </source>
</reference>
<dbReference type="Gene3D" id="3.40.50.300">
    <property type="entry name" value="P-loop containing nucleotide triphosphate hydrolases"/>
    <property type="match status" value="1"/>
</dbReference>
<dbReference type="Pfam" id="PF00664">
    <property type="entry name" value="ABC_membrane"/>
    <property type="match status" value="1"/>
</dbReference>
<evidence type="ECO:0000256" key="5">
    <source>
        <dbReference type="ARBA" id="ARBA00022840"/>
    </source>
</evidence>
<evidence type="ECO:0000256" key="1">
    <source>
        <dbReference type="ARBA" id="ARBA00004651"/>
    </source>
</evidence>
<keyword evidence="2" id="KW-0813">Transport</keyword>
<dbReference type="GO" id="GO:0005524">
    <property type="term" value="F:ATP binding"/>
    <property type="evidence" value="ECO:0007669"/>
    <property type="project" value="UniProtKB-KW"/>
</dbReference>
<dbReference type="PROSITE" id="PS00211">
    <property type="entry name" value="ABC_TRANSPORTER_1"/>
    <property type="match status" value="1"/>
</dbReference>
<dbReference type="InterPro" id="IPR036640">
    <property type="entry name" value="ABC1_TM_sf"/>
</dbReference>
<dbReference type="InterPro" id="IPR003439">
    <property type="entry name" value="ABC_transporter-like_ATP-bd"/>
</dbReference>
<name>A0A1M7TIN1_9FIRM</name>
<dbReference type="InterPro" id="IPR039421">
    <property type="entry name" value="Type_1_exporter"/>
</dbReference>
<dbReference type="SUPFAM" id="SSF52540">
    <property type="entry name" value="P-loop containing nucleoside triphosphate hydrolases"/>
    <property type="match status" value="1"/>
</dbReference>
<keyword evidence="12" id="KW-1185">Reference proteome</keyword>
<organism evidence="11 12">
    <name type="scientific">Desulfitobacterium chlororespirans DSM 11544</name>
    <dbReference type="NCBI Taxonomy" id="1121395"/>
    <lineage>
        <taxon>Bacteria</taxon>
        <taxon>Bacillati</taxon>
        <taxon>Bacillota</taxon>
        <taxon>Clostridia</taxon>
        <taxon>Eubacteriales</taxon>
        <taxon>Desulfitobacteriaceae</taxon>
        <taxon>Desulfitobacterium</taxon>
    </lineage>
</organism>
<proteinExistence type="predicted"/>
<dbReference type="EMBL" id="FRDN01000006">
    <property type="protein sequence ID" value="SHN70541.1"/>
    <property type="molecule type" value="Genomic_DNA"/>
</dbReference>
<keyword evidence="3 8" id="KW-0812">Transmembrane</keyword>
<dbReference type="PROSITE" id="PS50893">
    <property type="entry name" value="ABC_TRANSPORTER_2"/>
    <property type="match status" value="1"/>
</dbReference>
<dbReference type="InterPro" id="IPR003593">
    <property type="entry name" value="AAA+_ATPase"/>
</dbReference>
<keyword evidence="5 11" id="KW-0067">ATP-binding</keyword>
<dbReference type="GO" id="GO:0034040">
    <property type="term" value="F:ATPase-coupled lipid transmembrane transporter activity"/>
    <property type="evidence" value="ECO:0007669"/>
    <property type="project" value="TreeGrafter"/>
</dbReference>
<evidence type="ECO:0000256" key="6">
    <source>
        <dbReference type="ARBA" id="ARBA00022989"/>
    </source>
</evidence>
<dbReference type="PROSITE" id="PS50929">
    <property type="entry name" value="ABC_TM1F"/>
    <property type="match status" value="1"/>
</dbReference>
<dbReference type="InterPro" id="IPR027417">
    <property type="entry name" value="P-loop_NTPase"/>
</dbReference>
<feature type="transmembrane region" description="Helical" evidence="8">
    <location>
        <begin position="160"/>
        <end position="178"/>
    </location>
</feature>
<evidence type="ECO:0000256" key="8">
    <source>
        <dbReference type="SAM" id="Phobius"/>
    </source>
</evidence>
<dbReference type="AlphaFoldDB" id="A0A1M7TIN1"/>
<keyword evidence="6 8" id="KW-1133">Transmembrane helix</keyword>
<feature type="transmembrane region" description="Helical" evidence="8">
    <location>
        <begin position="274"/>
        <end position="293"/>
    </location>
</feature>
<protein>
    <submittedName>
        <fullName evidence="11">ATP-binding cassette, subfamily B</fullName>
    </submittedName>
</protein>
<feature type="domain" description="ABC transporter" evidence="9">
    <location>
        <begin position="334"/>
        <end position="567"/>
    </location>
</feature>
<dbReference type="GO" id="GO:0016887">
    <property type="term" value="F:ATP hydrolysis activity"/>
    <property type="evidence" value="ECO:0007669"/>
    <property type="project" value="InterPro"/>
</dbReference>
<dbReference type="InterPro" id="IPR017871">
    <property type="entry name" value="ABC_transporter-like_CS"/>
</dbReference>
<evidence type="ECO:0000256" key="7">
    <source>
        <dbReference type="ARBA" id="ARBA00023136"/>
    </source>
</evidence>
<accession>A0A1M7TIN1</accession>
<evidence type="ECO:0000313" key="11">
    <source>
        <dbReference type="EMBL" id="SHN70541.1"/>
    </source>
</evidence>
<dbReference type="SUPFAM" id="SSF90123">
    <property type="entry name" value="ABC transporter transmembrane region"/>
    <property type="match status" value="1"/>
</dbReference>
<evidence type="ECO:0000259" key="10">
    <source>
        <dbReference type="PROSITE" id="PS50929"/>
    </source>
</evidence>
<dbReference type="Proteomes" id="UP000184010">
    <property type="component" value="Unassembled WGS sequence"/>
</dbReference>
<feature type="domain" description="ABC transmembrane type-1" evidence="10">
    <location>
        <begin position="22"/>
        <end position="303"/>
    </location>
</feature>
<dbReference type="Gene3D" id="1.20.1560.10">
    <property type="entry name" value="ABC transporter type 1, transmembrane domain"/>
    <property type="match status" value="1"/>
</dbReference>
<gene>
    <name evidence="11" type="ORF">SAMN02745215_02100</name>
</gene>
<dbReference type="RefSeq" id="WP_072772542.1">
    <property type="nucleotide sequence ID" value="NZ_FRDN01000006.1"/>
</dbReference>
<sequence>MFGVFKKFFTFAGEHKRKWQKGIAFAVLHSIFEAFQLLAVAVVLRAMLEGNMTAGTAWTALGILLFSLLGTIITRHISHQSEITGSYLMCEEKRIGIGDRLKYMPMGYFNSHSLGHITAAVTTTMEEIEKIGPPAMVRTIHGLIRTAIMAVFLLFFDWRIGLIVVAGTLLFLGINALLHRKSRLLSPKRQAAQARLVEAVLEYIQGMSVVKAFHLDKQANKTIDQTIAEVEKYNYRMEIGFIPYVALQQIVLRLTSVAVVIVSILLYLNGSMELFMCLLMIVCGFFIFTELEVAGLMSSFIRLIDVSIDRVLEIHQTPVMDVGGQEQQPSSQDIALQNVSFSYGDRKIIDKVSFTIPQGTTTALVGPSGGGKTTLCHLIARFWDVDEGAVALGGKDVRDYKLDSLLTNISMVFQHVYLFNDTIANNIKFGKPDATMEEVVAAAQKACCHEFITALPKGYDTVIGEGGATISGGEKQRLSIARALLKDAPIVILDEATANVDPENESKLQAAIDALTRNKTIIMIAHRLKTVKNADQILVVDAGRIVQRGTHDELVRQRGIYADFIGVRQKAVGWKLKAEPAR</sequence>
<keyword evidence="7 8" id="KW-0472">Membrane</keyword>
<dbReference type="FunFam" id="3.40.50.300:FF:000287">
    <property type="entry name" value="Multidrug ABC transporter ATP-binding protein"/>
    <property type="match status" value="1"/>
</dbReference>
<feature type="transmembrane region" description="Helical" evidence="8">
    <location>
        <begin position="54"/>
        <end position="73"/>
    </location>
</feature>
<feature type="transmembrane region" description="Helical" evidence="8">
    <location>
        <begin position="23"/>
        <end position="48"/>
    </location>
</feature>
<evidence type="ECO:0000313" key="12">
    <source>
        <dbReference type="Proteomes" id="UP000184010"/>
    </source>
</evidence>
<dbReference type="GO" id="GO:0005886">
    <property type="term" value="C:plasma membrane"/>
    <property type="evidence" value="ECO:0007669"/>
    <property type="project" value="UniProtKB-SubCell"/>
</dbReference>
<dbReference type="Pfam" id="PF00005">
    <property type="entry name" value="ABC_tran"/>
    <property type="match status" value="1"/>
</dbReference>
<evidence type="ECO:0000259" key="9">
    <source>
        <dbReference type="PROSITE" id="PS50893"/>
    </source>
</evidence>
<keyword evidence="4" id="KW-0547">Nucleotide-binding</keyword>
<dbReference type="GO" id="GO:0140359">
    <property type="term" value="F:ABC-type transporter activity"/>
    <property type="evidence" value="ECO:0007669"/>
    <property type="project" value="InterPro"/>
</dbReference>
<comment type="subcellular location">
    <subcellularLocation>
        <location evidence="1">Cell membrane</location>
        <topology evidence="1">Multi-pass membrane protein</topology>
    </subcellularLocation>
</comment>
<dbReference type="PANTHER" id="PTHR24221">
    <property type="entry name" value="ATP-BINDING CASSETTE SUB-FAMILY B"/>
    <property type="match status" value="1"/>
</dbReference>
<feature type="transmembrane region" description="Helical" evidence="8">
    <location>
        <begin position="241"/>
        <end position="268"/>
    </location>
</feature>
<evidence type="ECO:0000256" key="2">
    <source>
        <dbReference type="ARBA" id="ARBA00022448"/>
    </source>
</evidence>
<dbReference type="InterPro" id="IPR011527">
    <property type="entry name" value="ABC1_TM_dom"/>
</dbReference>
<dbReference type="SMART" id="SM00382">
    <property type="entry name" value="AAA"/>
    <property type="match status" value="1"/>
</dbReference>
<evidence type="ECO:0000256" key="3">
    <source>
        <dbReference type="ARBA" id="ARBA00022692"/>
    </source>
</evidence>